<keyword evidence="2" id="KW-1185">Reference proteome</keyword>
<evidence type="ECO:0008006" key="3">
    <source>
        <dbReference type="Google" id="ProtNLM"/>
    </source>
</evidence>
<dbReference type="Proteomes" id="UP000256650">
    <property type="component" value="Unassembled WGS sequence"/>
</dbReference>
<protein>
    <recommendedName>
        <fullName evidence="3">Lipoprotein</fullName>
    </recommendedName>
</protein>
<accession>A0A3D8IB51</accession>
<comment type="caution">
    <text evidence="1">The sequence shown here is derived from an EMBL/GenBank/DDBJ whole genome shotgun (WGS) entry which is preliminary data.</text>
</comment>
<evidence type="ECO:0000313" key="2">
    <source>
        <dbReference type="Proteomes" id="UP000256650"/>
    </source>
</evidence>
<evidence type="ECO:0000313" key="1">
    <source>
        <dbReference type="EMBL" id="RDU62389.1"/>
    </source>
</evidence>
<reference evidence="1 2" key="1">
    <citation type="submission" date="2018-04" db="EMBL/GenBank/DDBJ databases">
        <title>Novel Campyloabacter and Helicobacter Species and Strains.</title>
        <authorList>
            <person name="Mannion A.J."/>
            <person name="Shen Z."/>
            <person name="Fox J.G."/>
        </authorList>
    </citation>
    <scope>NUCLEOTIDE SEQUENCE [LARGE SCALE GENOMIC DNA]</scope>
    <source>
        <strain evidence="1 2">MIT 99-5101</strain>
    </source>
</reference>
<dbReference type="OrthoDB" id="5356108at2"/>
<gene>
    <name evidence="1" type="ORF">CQA43_06790</name>
</gene>
<dbReference type="AlphaFoldDB" id="A0A3D8IB51"/>
<dbReference type="PROSITE" id="PS51257">
    <property type="entry name" value="PROKAR_LIPOPROTEIN"/>
    <property type="match status" value="1"/>
</dbReference>
<sequence length="70" mass="7969">MSVLKFGILALGVILLGGCYQNACGISSSYWDEKSYYYDAQGNYREKCPDNLIYKEKALQQQEQDALESF</sequence>
<organism evidence="1 2">
    <name type="scientific">Helicobacter ganmani</name>
    <dbReference type="NCBI Taxonomy" id="60246"/>
    <lineage>
        <taxon>Bacteria</taxon>
        <taxon>Pseudomonadati</taxon>
        <taxon>Campylobacterota</taxon>
        <taxon>Epsilonproteobacteria</taxon>
        <taxon>Campylobacterales</taxon>
        <taxon>Helicobacteraceae</taxon>
        <taxon>Helicobacter</taxon>
    </lineage>
</organism>
<dbReference type="EMBL" id="NXLS01000007">
    <property type="protein sequence ID" value="RDU62389.1"/>
    <property type="molecule type" value="Genomic_DNA"/>
</dbReference>
<proteinExistence type="predicted"/>
<name>A0A3D8IB51_9HELI</name>